<keyword evidence="3" id="KW-0862">Zinc</keyword>
<dbReference type="CDD" id="cd15561">
    <property type="entry name" value="PHD1_PHF14"/>
    <property type="match status" value="1"/>
</dbReference>
<organism evidence="8 9">
    <name type="scientific">Acyrthosiphon pisum</name>
    <name type="common">Pea aphid</name>
    <dbReference type="NCBI Taxonomy" id="7029"/>
    <lineage>
        <taxon>Eukaryota</taxon>
        <taxon>Metazoa</taxon>
        <taxon>Ecdysozoa</taxon>
        <taxon>Arthropoda</taxon>
        <taxon>Hexapoda</taxon>
        <taxon>Insecta</taxon>
        <taxon>Pterygota</taxon>
        <taxon>Neoptera</taxon>
        <taxon>Paraneoptera</taxon>
        <taxon>Hemiptera</taxon>
        <taxon>Sternorrhyncha</taxon>
        <taxon>Aphidomorpha</taxon>
        <taxon>Aphidoidea</taxon>
        <taxon>Aphididae</taxon>
        <taxon>Macrosiphini</taxon>
        <taxon>Acyrthosiphon</taxon>
    </lineage>
</organism>
<dbReference type="InterPro" id="IPR050701">
    <property type="entry name" value="Histone_Mod_Regulator"/>
</dbReference>
<evidence type="ECO:0000256" key="5">
    <source>
        <dbReference type="SAM" id="MobiDB-lite"/>
    </source>
</evidence>
<evidence type="ECO:0000256" key="1">
    <source>
        <dbReference type="ARBA" id="ARBA00022723"/>
    </source>
</evidence>
<dbReference type="GO" id="GO:0006357">
    <property type="term" value="P:regulation of transcription by RNA polymerase II"/>
    <property type="evidence" value="ECO:0007669"/>
    <property type="project" value="TreeGrafter"/>
</dbReference>
<dbReference type="SUPFAM" id="SSF57903">
    <property type="entry name" value="FYVE/PHD zinc finger"/>
    <property type="match status" value="3"/>
</dbReference>
<dbReference type="SMART" id="SM00249">
    <property type="entry name" value="PHD"/>
    <property type="match status" value="4"/>
</dbReference>
<dbReference type="GeneID" id="100568970"/>
<dbReference type="CDD" id="cd15562">
    <property type="entry name" value="PHD2_PHF14"/>
    <property type="match status" value="1"/>
</dbReference>
<dbReference type="Pfam" id="PF13832">
    <property type="entry name" value="zf-HC5HC2H_2"/>
    <property type="match status" value="1"/>
</dbReference>
<dbReference type="Gene3D" id="2.30.30.1150">
    <property type="match status" value="1"/>
</dbReference>
<feature type="region of interest" description="Disordered" evidence="5">
    <location>
        <begin position="1"/>
        <end position="21"/>
    </location>
</feature>
<reference evidence="9" key="1">
    <citation type="submission" date="2010-06" db="EMBL/GenBank/DDBJ databases">
        <authorList>
            <person name="Jiang H."/>
            <person name="Abraham K."/>
            <person name="Ali S."/>
            <person name="Alsbrooks S.L."/>
            <person name="Anim B.N."/>
            <person name="Anosike U.S."/>
            <person name="Attaway T."/>
            <person name="Bandaranaike D.P."/>
            <person name="Battles P.K."/>
            <person name="Bell S.N."/>
            <person name="Bell A.V."/>
            <person name="Beltran B."/>
            <person name="Bickham C."/>
            <person name="Bustamante Y."/>
            <person name="Caleb T."/>
            <person name="Canada A."/>
            <person name="Cardenas V."/>
            <person name="Carter K."/>
            <person name="Chacko J."/>
            <person name="Chandrabose M.N."/>
            <person name="Chavez D."/>
            <person name="Chavez A."/>
            <person name="Chen L."/>
            <person name="Chu H.-S."/>
            <person name="Claassen K.J."/>
            <person name="Cockrell R."/>
            <person name="Collins M."/>
            <person name="Cooper J.A."/>
            <person name="Cree A."/>
            <person name="Curry S.M."/>
            <person name="Da Y."/>
            <person name="Dao M.D."/>
            <person name="Das B."/>
            <person name="Davila M.-L."/>
            <person name="Davy-Carroll L."/>
            <person name="Denson S."/>
            <person name="Dinh H."/>
            <person name="Ebong V.E."/>
            <person name="Edwards J.R."/>
            <person name="Egan A."/>
            <person name="El-Daye J."/>
            <person name="Escobedo L."/>
            <person name="Fernandez S."/>
            <person name="Fernando P.R."/>
            <person name="Flagg N."/>
            <person name="Forbes L.D."/>
            <person name="Fowler R.G."/>
            <person name="Fu Q."/>
            <person name="Gabisi R.A."/>
            <person name="Ganer J."/>
            <person name="Garbino Pronczuk A."/>
            <person name="Garcia R.M."/>
            <person name="Garner T."/>
            <person name="Garrett T.E."/>
            <person name="Gonzalez D.A."/>
            <person name="Hamid H."/>
            <person name="Hawkins E.S."/>
            <person name="Hirani K."/>
            <person name="Hogues M.E."/>
            <person name="Hollins B."/>
            <person name="Hsiao C.-H."/>
            <person name="Jabil R."/>
            <person name="James M.L."/>
            <person name="Jhangiani S.N."/>
            <person name="Johnson B."/>
            <person name="Johnson Q."/>
            <person name="Joshi V."/>
            <person name="Kalu J.B."/>
            <person name="Kam C."/>
            <person name="Kashfia A."/>
            <person name="Keebler J."/>
            <person name="Kisamo H."/>
            <person name="Kovar C.L."/>
            <person name="Lago L.A."/>
            <person name="Lai C.-Y."/>
            <person name="Laidlaw J."/>
            <person name="Lara F."/>
            <person name="Le T.-K."/>
            <person name="Lee S.L."/>
            <person name="Legall F.H."/>
            <person name="Lemon S.J."/>
            <person name="Lewis L.R."/>
            <person name="Li B."/>
            <person name="Liu Y."/>
            <person name="Liu Y.-S."/>
            <person name="Lopez J."/>
            <person name="Lozado R.J."/>
            <person name="Lu J."/>
            <person name="Madu R.C."/>
            <person name="Maheshwari M."/>
            <person name="Maheshwari R."/>
            <person name="Malloy K."/>
            <person name="Martinez E."/>
            <person name="Mathew T."/>
            <person name="Mercado I.C."/>
            <person name="Mercado C."/>
            <person name="Meyer B."/>
            <person name="Montgomery K."/>
            <person name="Morgan M.B."/>
            <person name="Munidasa M."/>
            <person name="Nazareth L.V."/>
            <person name="Nelson J."/>
            <person name="Ng B.M."/>
            <person name="Nguyen N.B."/>
            <person name="Nguyen P.Q."/>
            <person name="Nguyen T."/>
            <person name="Obregon M."/>
            <person name="Okwuonu G.O."/>
            <person name="Onwere C.G."/>
            <person name="Orozco G."/>
            <person name="Parra A."/>
            <person name="Patel S."/>
            <person name="Patil S."/>
            <person name="Perez A."/>
            <person name="Perez Y."/>
            <person name="Pham C."/>
            <person name="Primus E.L."/>
            <person name="Pu L.-L."/>
            <person name="Puazo M."/>
            <person name="Qin X."/>
            <person name="Quiroz J.B."/>
            <person name="Reese J."/>
            <person name="Richards S."/>
            <person name="Rives C.M."/>
            <person name="Robberts R."/>
            <person name="Ruiz S.J."/>
            <person name="Ruiz M.J."/>
            <person name="Santibanez J."/>
            <person name="Schneider B.W."/>
            <person name="Sisson I."/>
            <person name="Smith M."/>
            <person name="Sodergren E."/>
            <person name="Song X.-Z."/>
            <person name="Song B.B."/>
            <person name="Summersgill H."/>
            <person name="Thelus R."/>
            <person name="Thornton R.D."/>
            <person name="Trejos Z.Y."/>
            <person name="Usmani K."/>
            <person name="Vattathil S."/>
            <person name="Villasana D."/>
            <person name="Walker D.L."/>
            <person name="Wang S."/>
            <person name="Wang K."/>
            <person name="White C.S."/>
            <person name="Williams A.C."/>
            <person name="Williamson J."/>
            <person name="Wilson K."/>
            <person name="Woghiren I.O."/>
            <person name="Woodworth J.R."/>
            <person name="Worley K.C."/>
            <person name="Wright R.A."/>
            <person name="Wu W."/>
            <person name="Young L."/>
            <person name="Zhang L."/>
            <person name="Zhang J."/>
            <person name="Zhu Y."/>
            <person name="Muzny D.M."/>
            <person name="Weinstock G."/>
            <person name="Gibbs R.A."/>
        </authorList>
    </citation>
    <scope>NUCLEOTIDE SEQUENCE [LARGE SCALE GENOMIC DNA]</scope>
    <source>
        <strain evidence="9">LSR1</strain>
    </source>
</reference>
<dbReference type="InterPro" id="IPR013083">
    <property type="entry name" value="Znf_RING/FYVE/PHD"/>
</dbReference>
<dbReference type="InterPro" id="IPR019786">
    <property type="entry name" value="Zinc_finger_PHD-type_CS"/>
</dbReference>
<feature type="domain" description="PHD-type" evidence="6">
    <location>
        <begin position="519"/>
        <end position="573"/>
    </location>
</feature>
<feature type="compositionally biased region" description="Basic residues" evidence="5">
    <location>
        <begin position="1"/>
        <end position="10"/>
    </location>
</feature>
<dbReference type="Pfam" id="PF00628">
    <property type="entry name" value="PHD"/>
    <property type="match status" value="2"/>
</dbReference>
<dbReference type="AlphaFoldDB" id="A0A8R2H504"/>
<dbReference type="InterPro" id="IPR019787">
    <property type="entry name" value="Znf_PHD-finger"/>
</dbReference>
<dbReference type="PANTHER" id="PTHR13793">
    <property type="entry name" value="PHD FINGER PROTEINS"/>
    <property type="match status" value="1"/>
</dbReference>
<evidence type="ECO:0000313" key="8">
    <source>
        <dbReference type="EnsemblMetazoa" id="XP_016656120.1"/>
    </source>
</evidence>
<feature type="domain" description="PHD-type" evidence="6">
    <location>
        <begin position="110"/>
        <end position="170"/>
    </location>
</feature>
<name>A0A8R2H504_ACYPI</name>
<evidence type="ECO:0000256" key="4">
    <source>
        <dbReference type="PROSITE-ProRule" id="PRU00146"/>
    </source>
</evidence>
<protein>
    <recommendedName>
        <fullName evidence="10">PHD finger protein 14</fullName>
    </recommendedName>
</protein>
<accession>A0A8R2H504</accession>
<dbReference type="GO" id="GO:0008270">
    <property type="term" value="F:zinc ion binding"/>
    <property type="evidence" value="ECO:0007669"/>
    <property type="project" value="UniProtKB-KW"/>
</dbReference>
<dbReference type="Gene3D" id="3.30.40.10">
    <property type="entry name" value="Zinc/RING finger domain, C3HC4 (zinc finger)"/>
    <property type="match status" value="3"/>
</dbReference>
<feature type="compositionally biased region" description="Polar residues" evidence="5">
    <location>
        <begin position="609"/>
        <end position="625"/>
    </location>
</feature>
<feature type="domain" description="PHD-type" evidence="7">
    <location>
        <begin position="173"/>
        <end position="291"/>
    </location>
</feature>
<dbReference type="OrthoDB" id="336088at2759"/>
<reference evidence="8" key="2">
    <citation type="submission" date="2022-06" db="UniProtKB">
        <authorList>
            <consortium name="EnsemblMetazoa"/>
        </authorList>
    </citation>
    <scope>IDENTIFICATION</scope>
</reference>
<keyword evidence="2 4" id="KW-0863">Zinc-finger</keyword>
<evidence type="ECO:0008006" key="10">
    <source>
        <dbReference type="Google" id="ProtNLM"/>
    </source>
</evidence>
<evidence type="ECO:0000259" key="6">
    <source>
        <dbReference type="PROSITE" id="PS50016"/>
    </source>
</evidence>
<dbReference type="InterPro" id="IPR034732">
    <property type="entry name" value="EPHD"/>
</dbReference>
<feature type="compositionally biased region" description="Basic and acidic residues" evidence="5">
    <location>
        <begin position="635"/>
        <end position="646"/>
    </location>
</feature>
<dbReference type="EnsemblMetazoa" id="XM_016800631.2">
    <property type="protein sequence ID" value="XP_016656120.1"/>
    <property type="gene ID" value="LOC100568970"/>
</dbReference>
<evidence type="ECO:0000259" key="7">
    <source>
        <dbReference type="PROSITE" id="PS51805"/>
    </source>
</evidence>
<dbReference type="PROSITE" id="PS51805">
    <property type="entry name" value="EPHD"/>
    <property type="match status" value="1"/>
</dbReference>
<evidence type="ECO:0000256" key="2">
    <source>
        <dbReference type="ARBA" id="ARBA00022771"/>
    </source>
</evidence>
<evidence type="ECO:0000313" key="9">
    <source>
        <dbReference type="Proteomes" id="UP000007819"/>
    </source>
</evidence>
<dbReference type="KEGG" id="api:100568970"/>
<keyword evidence="1" id="KW-0479">Metal-binding</keyword>
<proteinExistence type="predicted"/>
<dbReference type="PROSITE" id="PS01359">
    <property type="entry name" value="ZF_PHD_1"/>
    <property type="match status" value="2"/>
</dbReference>
<feature type="compositionally biased region" description="Basic residues" evidence="5">
    <location>
        <begin position="647"/>
        <end position="660"/>
    </location>
</feature>
<dbReference type="PROSITE" id="PS50016">
    <property type="entry name" value="ZF_PHD_2"/>
    <property type="match status" value="3"/>
</dbReference>
<keyword evidence="9" id="KW-1185">Reference proteome</keyword>
<dbReference type="Proteomes" id="UP000007819">
    <property type="component" value="Chromosome X"/>
</dbReference>
<feature type="domain" description="PHD-type" evidence="6">
    <location>
        <begin position="736"/>
        <end position="789"/>
    </location>
</feature>
<dbReference type="EnsemblMetazoa" id="XM_003240104.4">
    <property type="protein sequence ID" value="XP_003240152.1"/>
    <property type="gene ID" value="LOC100568970"/>
</dbReference>
<dbReference type="PANTHER" id="PTHR13793:SF150">
    <property type="entry name" value="PHD FINGER PROTEIN 14"/>
    <property type="match status" value="1"/>
</dbReference>
<dbReference type="RefSeq" id="XP_003240152.1">
    <property type="nucleotide sequence ID" value="XM_003240104.4"/>
</dbReference>
<dbReference type="InterPro" id="IPR001965">
    <property type="entry name" value="Znf_PHD"/>
</dbReference>
<sequence>MDRGPNKRRIKPPDNPELLLDYFSESSSDSDFHIEDHYVDSESDSGDSSFIIADDTYTSKDCDNQEETKKDDENNVGCSNGNETPDCTGIFMPIEDNTIKVNLGEIVENIRICSICLGDASDDVNELIDCDECAISVHESCYGVHDSGSVNSSISSCSTEPWFCEACKAGIENPTCELCPNFGGIFKETDCGKWVHLVCALYIPGICFGEVTTLSRLELFKNTTPQWGNKSCTLCKDFRFSSTGMTISCDAGMCRTSFHVTCAQREGGLSDSTDPETDQTDPFYAHCKLHVDKIIVKKRKRNWEILQLRTKQMKLKREQQSSEKSLSWQRNQRWLKKLQSKYDQMKKISKPLITESTFKSKVPRSITTSASSCRALWSKADLMGINMTAQETIEGQIKELRNVPKKWNIPPAFSLEFVSYFTDRNLRLTDLKKQLKHFTEQNNILRDKQKIVQEKYNQDSKNNEILKKKHLELENIIRVYHNIINSCNPNANIIDVDILTREVQNDHNSFNSAAALGLYNKCGICSQTNDQHLLAKCDTCFLYYHLRCLTPPLSRMPKKTKLCGWQCSECENPDPNSEQQLEDPNAPRNSRYSGKGRSISDSHRSSSIANDLQELNFSSKQNEMSDASKKKKHEQHKDKCSSELKTKRDKSRKRKHKRHRDYSELKPTNNHLANEPPQHAIKLFIKSIPSASGVKTTSQLVIGPQTDNTHQTSITKPEKCVAPIKIKKTLTDIKLTAVCSTCKDTGTTDIMVQCEDCSEYFHFSCLDPPVKKTPKVCGYSWHCQDCDPTDSDY</sequence>
<evidence type="ECO:0000256" key="3">
    <source>
        <dbReference type="ARBA" id="ARBA00022833"/>
    </source>
</evidence>
<dbReference type="RefSeq" id="XP_016656120.1">
    <property type="nucleotide sequence ID" value="XM_016800631.2"/>
</dbReference>
<dbReference type="InterPro" id="IPR011011">
    <property type="entry name" value="Znf_FYVE_PHD"/>
</dbReference>
<feature type="region of interest" description="Disordered" evidence="5">
    <location>
        <begin position="574"/>
        <end position="674"/>
    </location>
</feature>